<organism evidence="2 3">
    <name type="scientific">Sphaerisporangium melleum</name>
    <dbReference type="NCBI Taxonomy" id="321316"/>
    <lineage>
        <taxon>Bacteria</taxon>
        <taxon>Bacillati</taxon>
        <taxon>Actinomycetota</taxon>
        <taxon>Actinomycetes</taxon>
        <taxon>Streptosporangiales</taxon>
        <taxon>Streptosporangiaceae</taxon>
        <taxon>Sphaerisporangium</taxon>
    </lineage>
</organism>
<accession>A0A917VMN8</accession>
<dbReference type="AlphaFoldDB" id="A0A917VMN8"/>
<feature type="compositionally biased region" description="Basic and acidic residues" evidence="1">
    <location>
        <begin position="71"/>
        <end position="87"/>
    </location>
</feature>
<reference evidence="2" key="2">
    <citation type="submission" date="2020-09" db="EMBL/GenBank/DDBJ databases">
        <authorList>
            <person name="Sun Q."/>
            <person name="Ohkuma M."/>
        </authorList>
    </citation>
    <scope>NUCLEOTIDE SEQUENCE</scope>
    <source>
        <strain evidence="2">JCM 13064</strain>
    </source>
</reference>
<sequence>MCRYTAAIWASVKFFCIYPDLWTPRELGLVIVGLLVPTMRRIGQVGGDAGHPVAELVRFRHPWRLAGDAHHHGALTRERAHRGRADAGRGAGDDEDLAGQPQVHRVT</sequence>
<keyword evidence="3" id="KW-1185">Reference proteome</keyword>
<name>A0A917VMN8_9ACTN</name>
<reference evidence="2" key="1">
    <citation type="journal article" date="2014" name="Int. J. Syst. Evol. Microbiol.">
        <title>Complete genome sequence of Corynebacterium casei LMG S-19264T (=DSM 44701T), isolated from a smear-ripened cheese.</title>
        <authorList>
            <consortium name="US DOE Joint Genome Institute (JGI-PGF)"/>
            <person name="Walter F."/>
            <person name="Albersmeier A."/>
            <person name="Kalinowski J."/>
            <person name="Ruckert C."/>
        </authorList>
    </citation>
    <scope>NUCLEOTIDE SEQUENCE</scope>
    <source>
        <strain evidence="2">JCM 13064</strain>
    </source>
</reference>
<comment type="caution">
    <text evidence="2">The sequence shown here is derived from an EMBL/GenBank/DDBJ whole genome shotgun (WGS) entry which is preliminary data.</text>
</comment>
<gene>
    <name evidence="2" type="ORF">GCM10007964_43360</name>
</gene>
<dbReference type="Proteomes" id="UP000645217">
    <property type="component" value="Unassembled WGS sequence"/>
</dbReference>
<evidence type="ECO:0000313" key="3">
    <source>
        <dbReference type="Proteomes" id="UP000645217"/>
    </source>
</evidence>
<feature type="region of interest" description="Disordered" evidence="1">
    <location>
        <begin position="71"/>
        <end position="107"/>
    </location>
</feature>
<protein>
    <submittedName>
        <fullName evidence="2">Uncharacterized protein</fullName>
    </submittedName>
</protein>
<dbReference type="EMBL" id="BMNT01000023">
    <property type="protein sequence ID" value="GGK96453.1"/>
    <property type="molecule type" value="Genomic_DNA"/>
</dbReference>
<evidence type="ECO:0000313" key="2">
    <source>
        <dbReference type="EMBL" id="GGK96453.1"/>
    </source>
</evidence>
<evidence type="ECO:0000256" key="1">
    <source>
        <dbReference type="SAM" id="MobiDB-lite"/>
    </source>
</evidence>
<proteinExistence type="predicted"/>